<feature type="region of interest" description="Disordered" evidence="2">
    <location>
        <begin position="424"/>
        <end position="443"/>
    </location>
</feature>
<dbReference type="GO" id="GO:0001681">
    <property type="term" value="F:sialate O-acetylesterase activity"/>
    <property type="evidence" value="ECO:0007669"/>
    <property type="project" value="InterPro"/>
</dbReference>
<evidence type="ECO:0000256" key="3">
    <source>
        <dbReference type="SAM" id="SignalP"/>
    </source>
</evidence>
<dbReference type="Pfam" id="PF03629">
    <property type="entry name" value="SASA"/>
    <property type="match status" value="1"/>
</dbReference>
<evidence type="ECO:0000313" key="6">
    <source>
        <dbReference type="Proteomes" id="UP001153069"/>
    </source>
</evidence>
<name>A0A9N8DGK1_9STRA</name>
<keyword evidence="3" id="KW-0732">Signal</keyword>
<dbReference type="OrthoDB" id="193339at2759"/>
<dbReference type="PANTHER" id="PTHR22901:SF0">
    <property type="entry name" value="SIALATE O-ACETYLESTERASE"/>
    <property type="match status" value="1"/>
</dbReference>
<proteinExistence type="predicted"/>
<evidence type="ECO:0000256" key="2">
    <source>
        <dbReference type="SAM" id="MobiDB-lite"/>
    </source>
</evidence>
<reference evidence="5" key="1">
    <citation type="submission" date="2020-06" db="EMBL/GenBank/DDBJ databases">
        <authorList>
            <consortium name="Plant Systems Biology data submission"/>
        </authorList>
    </citation>
    <scope>NUCLEOTIDE SEQUENCE</scope>
    <source>
        <strain evidence="5">D6</strain>
    </source>
</reference>
<evidence type="ECO:0000259" key="4">
    <source>
        <dbReference type="Pfam" id="PF03629"/>
    </source>
</evidence>
<feature type="signal peptide" evidence="3">
    <location>
        <begin position="1"/>
        <end position="20"/>
    </location>
</feature>
<organism evidence="5 6">
    <name type="scientific">Seminavis robusta</name>
    <dbReference type="NCBI Taxonomy" id="568900"/>
    <lineage>
        <taxon>Eukaryota</taxon>
        <taxon>Sar</taxon>
        <taxon>Stramenopiles</taxon>
        <taxon>Ochrophyta</taxon>
        <taxon>Bacillariophyta</taxon>
        <taxon>Bacillariophyceae</taxon>
        <taxon>Bacillariophycidae</taxon>
        <taxon>Naviculales</taxon>
        <taxon>Naviculaceae</taxon>
        <taxon>Seminavis</taxon>
    </lineage>
</organism>
<evidence type="ECO:0000256" key="1">
    <source>
        <dbReference type="ARBA" id="ARBA00022801"/>
    </source>
</evidence>
<protein>
    <submittedName>
        <fullName evidence="5">Sialate O-acetylesterase</fullName>
    </submittedName>
</protein>
<dbReference type="InterPro" id="IPR036514">
    <property type="entry name" value="SGNH_hydro_sf"/>
</dbReference>
<dbReference type="AlphaFoldDB" id="A0A9N8DGK1"/>
<keyword evidence="1" id="KW-0378">Hydrolase</keyword>
<keyword evidence="6" id="KW-1185">Reference proteome</keyword>
<evidence type="ECO:0000313" key="5">
    <source>
        <dbReference type="EMBL" id="CAB9500281.1"/>
    </source>
</evidence>
<comment type="caution">
    <text evidence="5">The sequence shown here is derived from an EMBL/GenBank/DDBJ whole genome shotgun (WGS) entry which is preliminary data.</text>
</comment>
<gene>
    <name evidence="5" type="ORF">SEMRO_80_G043100.1</name>
</gene>
<feature type="region of interest" description="Disordered" evidence="2">
    <location>
        <begin position="30"/>
        <end position="57"/>
    </location>
</feature>
<sequence length="551" mass="60000">MRILQWLLVSAVLPWHIARAVEGGLEAPDRATKLSRGSDGQKDLPSHSFWTSDDEPVPPITNVLDSSSGNATRNFVSATLHSHMVLQRDRKVILWGYSKKGAIVTTSLFDDDDSEETVAKARLILSTTADGDDGLWRQTLPPHAASLKASRIQIKSTTGQTQTLENVLFGDVYLCGGQSNMQFALPGNTNGTEEANKGNAYSHIRITTIGDRTSSSTPLPDLQTVDHQWSKADNHTLYGGGIFGHFSSVCWFFAKEVADALGNKVPIGLISNNWGGTKIEQWLPKGNLYNAMINPYMVGPMAVTGFTWYQGESNAGSTESSKAYSHQFPEMIQAWRDGFKQPDAYFGFVQLSTWCPPTPEAVPLLRQSQMAALKLNNVGYSTNADMGAGCNIHPPPKQFCGYRLGKSALAIQYGHPIHWKSPSYSKAKSTVDRKHKKKPKGKPSVVVQFQDISSSGLYLLKTPYNAQVKDFSCKGKPAGTCAGAAVLLNGKGWVDASISIKSNTTVTLTASTGDSRKDSIVATSYGWGSVPMMTIYDKATDLPVLPWNEKI</sequence>
<dbReference type="GO" id="GO:0005975">
    <property type="term" value="P:carbohydrate metabolic process"/>
    <property type="evidence" value="ECO:0007669"/>
    <property type="project" value="TreeGrafter"/>
</dbReference>
<dbReference type="SUPFAM" id="SSF52266">
    <property type="entry name" value="SGNH hydrolase"/>
    <property type="match status" value="1"/>
</dbReference>
<dbReference type="PANTHER" id="PTHR22901">
    <property type="entry name" value="SIALATE O-ACETYLESTERASE"/>
    <property type="match status" value="1"/>
</dbReference>
<feature type="chain" id="PRO_5040251290" evidence="3">
    <location>
        <begin position="21"/>
        <end position="551"/>
    </location>
</feature>
<dbReference type="Proteomes" id="UP001153069">
    <property type="component" value="Unassembled WGS sequence"/>
</dbReference>
<feature type="domain" description="Sialate O-acetylesterase" evidence="4">
    <location>
        <begin position="171"/>
        <end position="385"/>
    </location>
</feature>
<accession>A0A9N8DGK1</accession>
<dbReference type="InterPro" id="IPR005181">
    <property type="entry name" value="SASA"/>
</dbReference>
<dbReference type="EMBL" id="CAICTM010000079">
    <property type="protein sequence ID" value="CAB9500281.1"/>
    <property type="molecule type" value="Genomic_DNA"/>
</dbReference>
<dbReference type="Gene3D" id="3.40.50.1110">
    <property type="entry name" value="SGNH hydrolase"/>
    <property type="match status" value="1"/>
</dbReference>
<dbReference type="InterPro" id="IPR039329">
    <property type="entry name" value="SIAE"/>
</dbReference>